<evidence type="ECO:0000313" key="3">
    <source>
        <dbReference type="EMBL" id="KAF7320480.1"/>
    </source>
</evidence>
<sequence>MTASLYSNLPTAASTGSGTTDGASRTHRHHNPHLHAAARRRLLAPSAASCSYLRQEVAAVAVQPPVDDLLVSRRSSTVVRSRPAFLLVCRALHAQVVSREVKADTTPVDGARVLGRMTPSGWRRCCSGVLDHVSSALLGAFDLCEQRAVGSTLGRFGNRPWSFAWLFAVMCKTDMARNAPETSPPRAPQLHATKSRRACVLDGDPGWRSRSGATRPCGGCANKRDSEVLLAGAAMAVALADGVFLVLWSLRKAEVGLLEAASSGGRIVVDDWRPLLGSASMKQPSTSTIRVVLISKFEGINTVFFGLALYSICRKPAKSAITCVILAVFVFTQLHGLCSSLPTRPCRSRTEIRQRTANNVSEPLVVPEEALFMFNMIVRDSVVIWRVWSIYGRSLRAIAIPALFLLVSLGFAITDTVCLTSSLHGPPSCTLLIGIKAWKHRRLMRTLAASSSSRFWVDRVLSLLVESGSIYCAFWLTQVVLFIPTTNNYVFYIFSALGDQISGL</sequence>
<evidence type="ECO:0000313" key="4">
    <source>
        <dbReference type="Proteomes" id="UP000613580"/>
    </source>
</evidence>
<feature type="transmembrane region" description="Helical" evidence="2">
    <location>
        <begin position="460"/>
        <end position="483"/>
    </location>
</feature>
<feature type="transmembrane region" description="Helical" evidence="2">
    <location>
        <begin position="395"/>
        <end position="413"/>
    </location>
</feature>
<protein>
    <submittedName>
        <fullName evidence="3">Uncharacterized protein</fullName>
    </submittedName>
</protein>
<dbReference type="AlphaFoldDB" id="A0A8H6TK75"/>
<feature type="region of interest" description="Disordered" evidence="1">
    <location>
        <begin position="1"/>
        <end position="34"/>
    </location>
</feature>
<evidence type="ECO:0000256" key="2">
    <source>
        <dbReference type="SAM" id="Phobius"/>
    </source>
</evidence>
<feature type="compositionally biased region" description="Low complexity" evidence="1">
    <location>
        <begin position="11"/>
        <end position="23"/>
    </location>
</feature>
<feature type="compositionally biased region" description="Polar residues" evidence="1">
    <location>
        <begin position="1"/>
        <end position="10"/>
    </location>
</feature>
<feature type="compositionally biased region" description="Basic residues" evidence="1">
    <location>
        <begin position="25"/>
        <end position="34"/>
    </location>
</feature>
<gene>
    <name evidence="3" type="ORF">HMN09_00131400</name>
</gene>
<keyword evidence="2" id="KW-0812">Transmembrane</keyword>
<proteinExistence type="predicted"/>
<organism evidence="3 4">
    <name type="scientific">Mycena chlorophos</name>
    <name type="common">Agaric fungus</name>
    <name type="synonym">Agaricus chlorophos</name>
    <dbReference type="NCBI Taxonomy" id="658473"/>
    <lineage>
        <taxon>Eukaryota</taxon>
        <taxon>Fungi</taxon>
        <taxon>Dikarya</taxon>
        <taxon>Basidiomycota</taxon>
        <taxon>Agaricomycotina</taxon>
        <taxon>Agaricomycetes</taxon>
        <taxon>Agaricomycetidae</taxon>
        <taxon>Agaricales</taxon>
        <taxon>Marasmiineae</taxon>
        <taxon>Mycenaceae</taxon>
        <taxon>Mycena</taxon>
    </lineage>
</organism>
<dbReference type="Proteomes" id="UP000613580">
    <property type="component" value="Unassembled WGS sequence"/>
</dbReference>
<keyword evidence="4" id="KW-1185">Reference proteome</keyword>
<comment type="caution">
    <text evidence="3">The sequence shown here is derived from an EMBL/GenBank/DDBJ whole genome shotgun (WGS) entry which is preliminary data.</text>
</comment>
<reference evidence="3" key="1">
    <citation type="submission" date="2020-05" db="EMBL/GenBank/DDBJ databases">
        <title>Mycena genomes resolve the evolution of fungal bioluminescence.</title>
        <authorList>
            <person name="Tsai I.J."/>
        </authorList>
    </citation>
    <scope>NUCLEOTIDE SEQUENCE</scope>
    <source>
        <strain evidence="3">110903Hualien_Pintung</strain>
    </source>
</reference>
<evidence type="ECO:0000256" key="1">
    <source>
        <dbReference type="SAM" id="MobiDB-lite"/>
    </source>
</evidence>
<dbReference type="EMBL" id="JACAZE010000002">
    <property type="protein sequence ID" value="KAF7320480.1"/>
    <property type="molecule type" value="Genomic_DNA"/>
</dbReference>
<dbReference type="OrthoDB" id="2744793at2759"/>
<feature type="transmembrane region" description="Helical" evidence="2">
    <location>
        <begin position="291"/>
        <end position="312"/>
    </location>
</feature>
<accession>A0A8H6TK75</accession>
<keyword evidence="2" id="KW-0472">Membrane</keyword>
<keyword evidence="2" id="KW-1133">Transmembrane helix</keyword>
<feature type="transmembrane region" description="Helical" evidence="2">
    <location>
        <begin position="228"/>
        <end position="250"/>
    </location>
</feature>
<name>A0A8H6TK75_MYCCL</name>